<protein>
    <submittedName>
        <fullName evidence="1">Uncharacterized protein</fullName>
    </submittedName>
</protein>
<gene>
    <name evidence="1" type="ORF">DPEC_G00319540</name>
</gene>
<evidence type="ECO:0000313" key="1">
    <source>
        <dbReference type="EMBL" id="KAJ7988042.1"/>
    </source>
</evidence>
<proteinExistence type="predicted"/>
<evidence type="ECO:0000313" key="2">
    <source>
        <dbReference type="Proteomes" id="UP001157502"/>
    </source>
</evidence>
<keyword evidence="2" id="KW-1185">Reference proteome</keyword>
<organism evidence="1 2">
    <name type="scientific">Dallia pectoralis</name>
    <name type="common">Alaska blackfish</name>
    <dbReference type="NCBI Taxonomy" id="75939"/>
    <lineage>
        <taxon>Eukaryota</taxon>
        <taxon>Metazoa</taxon>
        <taxon>Chordata</taxon>
        <taxon>Craniata</taxon>
        <taxon>Vertebrata</taxon>
        <taxon>Euteleostomi</taxon>
        <taxon>Actinopterygii</taxon>
        <taxon>Neopterygii</taxon>
        <taxon>Teleostei</taxon>
        <taxon>Protacanthopterygii</taxon>
        <taxon>Esociformes</taxon>
        <taxon>Umbridae</taxon>
        <taxon>Dallia</taxon>
    </lineage>
</organism>
<dbReference type="Proteomes" id="UP001157502">
    <property type="component" value="Chromosome 31"/>
</dbReference>
<accession>A0ACC2F9J7</accession>
<name>A0ACC2F9J7_DALPE</name>
<dbReference type="EMBL" id="CM055758">
    <property type="protein sequence ID" value="KAJ7988042.1"/>
    <property type="molecule type" value="Genomic_DNA"/>
</dbReference>
<sequence length="653" mass="73641">MKKRYVDASRLRKMKKIKITEKISESAYTFLKFMVVWSLILLADFILEFRLEYLWPCWLFLGSVYTTFHCHGLVISLVFVCAAFTLDIFCLIFVPLHWLFFAASTYVLFNYIWHTEKGICMSTVSLWVLLVYTEASLRLKDLKNSHANLSHLFAAHCIGYPVVYLGFDATCYFTGVFKLRAQKAVQSENDFHTHLLQQSLPLGLQLYPRGISEGGGSTKLKPKHESSQYRCQIGAGVSEDSLPVDDVLQIHRGGEQVGVERLEEDTTPEKSNPQSAPRPKDSATDLATGKGSTESSATPENLPQEDQGGKVPRATKASSYSPKAAQRMSPAFPSVPLPATATGRADRKQKNGPKTVSPHRDVAVGPVVANPHADQITKLDQEMRRLKGELQISRQCEQELRSHICNLTNSERSLKPEVSLLRQSNELLQSKILCLAKTKQKDKQTTSMLEKKTRAETEARLAVEKQLTELQAVKLEEAAILARSSLPNRQELSETVMLRKKEKDLETEYRQLQLQSEGREGCVLALENKLEVLGSYRCVEQEEQEALLSALSALQDKAQRLEYNLSAETRIKLDLFSALGDARRQLELAQGKVHKQDKEIVEMKQKIAEVMAVSPGLTYMTPRPAAPQYLTKFLNSERYVLNPRALMYQCLKK</sequence>
<reference evidence="1" key="1">
    <citation type="submission" date="2021-05" db="EMBL/GenBank/DDBJ databases">
        <authorList>
            <person name="Pan Q."/>
            <person name="Jouanno E."/>
            <person name="Zahm M."/>
            <person name="Klopp C."/>
            <person name="Cabau C."/>
            <person name="Louis A."/>
            <person name="Berthelot C."/>
            <person name="Parey E."/>
            <person name="Roest Crollius H."/>
            <person name="Montfort J."/>
            <person name="Robinson-Rechavi M."/>
            <person name="Bouchez O."/>
            <person name="Lampietro C."/>
            <person name="Lopez Roques C."/>
            <person name="Donnadieu C."/>
            <person name="Postlethwait J."/>
            <person name="Bobe J."/>
            <person name="Dillon D."/>
            <person name="Chandos A."/>
            <person name="von Hippel F."/>
            <person name="Guiguen Y."/>
        </authorList>
    </citation>
    <scope>NUCLEOTIDE SEQUENCE</scope>
    <source>
        <strain evidence="1">YG-Jan2019</strain>
    </source>
</reference>
<comment type="caution">
    <text evidence="1">The sequence shown here is derived from an EMBL/GenBank/DDBJ whole genome shotgun (WGS) entry which is preliminary data.</text>
</comment>